<evidence type="ECO:0000313" key="2">
    <source>
        <dbReference type="WBParaSite" id="Hba_10764"/>
    </source>
</evidence>
<dbReference type="AlphaFoldDB" id="A0A1I7X048"/>
<proteinExistence type="predicted"/>
<accession>A0A1I7X048</accession>
<dbReference type="WBParaSite" id="Hba_10764">
    <property type="protein sequence ID" value="Hba_10764"/>
    <property type="gene ID" value="Hba_10764"/>
</dbReference>
<dbReference type="Proteomes" id="UP000095283">
    <property type="component" value="Unplaced"/>
</dbReference>
<name>A0A1I7X048_HETBA</name>
<organism evidence="1 2">
    <name type="scientific">Heterorhabditis bacteriophora</name>
    <name type="common">Entomopathogenic nematode worm</name>
    <dbReference type="NCBI Taxonomy" id="37862"/>
    <lineage>
        <taxon>Eukaryota</taxon>
        <taxon>Metazoa</taxon>
        <taxon>Ecdysozoa</taxon>
        <taxon>Nematoda</taxon>
        <taxon>Chromadorea</taxon>
        <taxon>Rhabditida</taxon>
        <taxon>Rhabditina</taxon>
        <taxon>Rhabditomorpha</taxon>
        <taxon>Strongyloidea</taxon>
        <taxon>Heterorhabditidae</taxon>
        <taxon>Heterorhabditis</taxon>
    </lineage>
</organism>
<sequence length="108" mass="12759">MTTDKVISITEEYYSSWCLTNYTTMFPAKMINCVRHTKCQYYALLGKRNEGKENYEKQRNDHRITDGYLQEKSTNRSPFVASPICNDHESFMALLQAEMNWKINRDSD</sequence>
<protein>
    <submittedName>
        <fullName evidence="2">Transposase</fullName>
    </submittedName>
</protein>
<keyword evidence="1" id="KW-1185">Reference proteome</keyword>
<reference evidence="2" key="1">
    <citation type="submission" date="2016-11" db="UniProtKB">
        <authorList>
            <consortium name="WormBaseParasite"/>
        </authorList>
    </citation>
    <scope>IDENTIFICATION</scope>
</reference>
<evidence type="ECO:0000313" key="1">
    <source>
        <dbReference type="Proteomes" id="UP000095283"/>
    </source>
</evidence>